<keyword evidence="5" id="KW-1185">Reference proteome</keyword>
<reference evidence="4" key="1">
    <citation type="journal article" date="2021" name="Nat. Commun.">
        <title>Genetic determinants of endophytism in the Arabidopsis root mycobiome.</title>
        <authorList>
            <person name="Mesny F."/>
            <person name="Miyauchi S."/>
            <person name="Thiergart T."/>
            <person name="Pickel B."/>
            <person name="Atanasova L."/>
            <person name="Karlsson M."/>
            <person name="Huettel B."/>
            <person name="Barry K.W."/>
            <person name="Haridas S."/>
            <person name="Chen C."/>
            <person name="Bauer D."/>
            <person name="Andreopoulos W."/>
            <person name="Pangilinan J."/>
            <person name="LaButti K."/>
            <person name="Riley R."/>
            <person name="Lipzen A."/>
            <person name="Clum A."/>
            <person name="Drula E."/>
            <person name="Henrissat B."/>
            <person name="Kohler A."/>
            <person name="Grigoriev I.V."/>
            <person name="Martin F.M."/>
            <person name="Hacquard S."/>
        </authorList>
    </citation>
    <scope>NUCLEOTIDE SEQUENCE</scope>
    <source>
        <strain evidence="4">MPI-CAGE-AT-0147</strain>
    </source>
</reference>
<accession>A0A9P9E7E7</accession>
<keyword evidence="2" id="KW-0802">TPR repeat</keyword>
<feature type="region of interest" description="Disordered" evidence="3">
    <location>
        <begin position="1"/>
        <end position="31"/>
    </location>
</feature>
<proteinExistence type="predicted"/>
<organism evidence="4 5">
    <name type="scientific">Dactylonectria macrodidyma</name>
    <dbReference type="NCBI Taxonomy" id="307937"/>
    <lineage>
        <taxon>Eukaryota</taxon>
        <taxon>Fungi</taxon>
        <taxon>Dikarya</taxon>
        <taxon>Ascomycota</taxon>
        <taxon>Pezizomycotina</taxon>
        <taxon>Sordariomycetes</taxon>
        <taxon>Hypocreomycetidae</taxon>
        <taxon>Hypocreales</taxon>
        <taxon>Nectriaceae</taxon>
        <taxon>Dactylonectria</taxon>
    </lineage>
</organism>
<dbReference type="EMBL" id="JAGMUV010000016">
    <property type="protein sequence ID" value="KAH7132790.1"/>
    <property type="molecule type" value="Genomic_DNA"/>
</dbReference>
<dbReference type="PANTHER" id="PTHR45641">
    <property type="entry name" value="TETRATRICOPEPTIDE REPEAT PROTEIN (AFU_ORTHOLOGUE AFUA_6G03870)"/>
    <property type="match status" value="1"/>
</dbReference>
<dbReference type="InterPro" id="IPR011990">
    <property type="entry name" value="TPR-like_helical_dom_sf"/>
</dbReference>
<evidence type="ECO:0000313" key="4">
    <source>
        <dbReference type="EMBL" id="KAH7132790.1"/>
    </source>
</evidence>
<evidence type="ECO:0000256" key="1">
    <source>
        <dbReference type="ARBA" id="ARBA00022737"/>
    </source>
</evidence>
<dbReference type="Gene3D" id="1.25.40.10">
    <property type="entry name" value="Tetratricopeptide repeat domain"/>
    <property type="match status" value="2"/>
</dbReference>
<keyword evidence="1" id="KW-0677">Repeat</keyword>
<evidence type="ECO:0000256" key="3">
    <source>
        <dbReference type="SAM" id="MobiDB-lite"/>
    </source>
</evidence>
<evidence type="ECO:0000313" key="5">
    <source>
        <dbReference type="Proteomes" id="UP000738349"/>
    </source>
</evidence>
<comment type="caution">
    <text evidence="4">The sequence shown here is derived from an EMBL/GenBank/DDBJ whole genome shotgun (WGS) entry which is preliminary data.</text>
</comment>
<gene>
    <name evidence="4" type="ORF">EDB81DRAFT_118857</name>
</gene>
<dbReference type="Pfam" id="PF13424">
    <property type="entry name" value="TPR_12"/>
    <property type="match status" value="1"/>
</dbReference>
<name>A0A9P9E7E7_9HYPO</name>
<sequence length="462" mass="52930">MTPKAESLSQPRPITDDGRTPGNLAVVNPPHPGPIAHKMILGKAHTPTYRAYVTVKDLVTPLQRALANDDKGTFLAAEHIIYKIVHLKEPSEAEKVFQESQVVLQRTQGVDHPILLWIRQSLGVAFLAQMRMEDGMELLRQTLEITKKHRHHMYPDYIQPGLYLVRALQRDSQHKKALCEAIRFIEEVDAGFCASKAAIRDMLIERAHMLRYFVGNLPASQRDLERALALSIDLGSCYITRKIELSLAIVQIYKGETARAQELLHGALKPNLHELDRHQWVVKKWLAFAYFRGGDTATAKKFYREVIEHKNQDAAVRAGAQHGLADIHYHLHNYQKAKPLYEAAVQWRARNYGSTHPDTLCSMKGLGSTLRCLRQFQDAKEWLIAVWLSTESTLGLTDWRIIESKKELAFLRIEELLWRDFRLAARINCPLPLGIRNVIVETEPRLGCLAWLINWHVRRILK</sequence>
<dbReference type="AlphaFoldDB" id="A0A9P9E7E7"/>
<protein>
    <submittedName>
        <fullName evidence="4">Uncharacterized protein</fullName>
    </submittedName>
</protein>
<dbReference type="SUPFAM" id="SSF48452">
    <property type="entry name" value="TPR-like"/>
    <property type="match status" value="2"/>
</dbReference>
<evidence type="ECO:0000256" key="2">
    <source>
        <dbReference type="ARBA" id="ARBA00022803"/>
    </source>
</evidence>
<dbReference type="Proteomes" id="UP000738349">
    <property type="component" value="Unassembled WGS sequence"/>
</dbReference>